<reference evidence="3" key="1">
    <citation type="journal article" date="2020" name="Stud. Mycol.">
        <title>101 Dothideomycetes genomes: a test case for predicting lifestyles and emergence of pathogens.</title>
        <authorList>
            <person name="Haridas S."/>
            <person name="Albert R."/>
            <person name="Binder M."/>
            <person name="Bloem J."/>
            <person name="Labutti K."/>
            <person name="Salamov A."/>
            <person name="Andreopoulos B."/>
            <person name="Baker S."/>
            <person name="Barry K."/>
            <person name="Bills G."/>
            <person name="Bluhm B."/>
            <person name="Cannon C."/>
            <person name="Castanera R."/>
            <person name="Culley D."/>
            <person name="Daum C."/>
            <person name="Ezra D."/>
            <person name="Gonzalez J."/>
            <person name="Henrissat B."/>
            <person name="Kuo A."/>
            <person name="Liang C."/>
            <person name="Lipzen A."/>
            <person name="Lutzoni F."/>
            <person name="Magnuson J."/>
            <person name="Mondo S."/>
            <person name="Nolan M."/>
            <person name="Ohm R."/>
            <person name="Pangilinan J."/>
            <person name="Park H.-J."/>
            <person name="Ramirez L."/>
            <person name="Alfaro M."/>
            <person name="Sun H."/>
            <person name="Tritt A."/>
            <person name="Yoshinaga Y."/>
            <person name="Zwiers L.-H."/>
            <person name="Turgeon B."/>
            <person name="Goodwin S."/>
            <person name="Spatafora J."/>
            <person name="Crous P."/>
            <person name="Grigoriev I."/>
        </authorList>
    </citation>
    <scope>NUCLEOTIDE SEQUENCE</scope>
    <source>
        <strain evidence="3">CBS 175.79</strain>
    </source>
</reference>
<dbReference type="RefSeq" id="XP_033377816.1">
    <property type="nucleotide sequence ID" value="XM_033529464.1"/>
</dbReference>
<dbReference type="GO" id="GO:0005737">
    <property type="term" value="C:cytoplasm"/>
    <property type="evidence" value="ECO:0007669"/>
    <property type="project" value="TreeGrafter"/>
</dbReference>
<feature type="region of interest" description="Disordered" evidence="1">
    <location>
        <begin position="1"/>
        <end position="21"/>
    </location>
</feature>
<evidence type="ECO:0000313" key="3">
    <source>
        <dbReference type="EMBL" id="KAF2009477.1"/>
    </source>
</evidence>
<evidence type="ECO:0000313" key="4">
    <source>
        <dbReference type="Proteomes" id="UP000799778"/>
    </source>
</evidence>
<protein>
    <submittedName>
        <fullName evidence="3">Rhodanese-like protein</fullName>
    </submittedName>
</protein>
<dbReference type="GO" id="GO:0005634">
    <property type="term" value="C:nucleus"/>
    <property type="evidence" value="ECO:0007669"/>
    <property type="project" value="TreeGrafter"/>
</dbReference>
<proteinExistence type="predicted"/>
<dbReference type="GeneID" id="54286861"/>
<dbReference type="PANTHER" id="PTHR10828:SF50">
    <property type="entry name" value="REDUCTASE (ARC2), PUTATIVE (AFU_ORTHOLOGUE AFUA_6G13400)-RELATED"/>
    <property type="match status" value="1"/>
</dbReference>
<dbReference type="Gene3D" id="3.40.250.10">
    <property type="entry name" value="Rhodanese-like domain"/>
    <property type="match status" value="1"/>
</dbReference>
<sequence length="156" mass="17305">MTTENTATTPPPWHAAYPAPRNSPATISREEVLDMIKRSVETSTSDYVLVDLRRNDHEGGTIRTSINLPAQSLHPSIPTLYALFKSAGARKVIWYCGSSTGRGSRATAWFADYIEDQKDEEMKSLALAGGVKGWAKAGDEYVQQMIEYDASVWSKY</sequence>
<dbReference type="PANTHER" id="PTHR10828">
    <property type="entry name" value="M-PHASE INDUCER PHOSPHATASE DUAL SPECIFICITY PHOSPHATASE CDC25"/>
    <property type="match status" value="1"/>
</dbReference>
<dbReference type="Pfam" id="PF00581">
    <property type="entry name" value="Rhodanese"/>
    <property type="match status" value="1"/>
</dbReference>
<dbReference type="PROSITE" id="PS50206">
    <property type="entry name" value="RHODANESE_3"/>
    <property type="match status" value="1"/>
</dbReference>
<dbReference type="InterPro" id="IPR036873">
    <property type="entry name" value="Rhodanese-like_dom_sf"/>
</dbReference>
<dbReference type="OrthoDB" id="8300214at2759"/>
<name>A0A6A5X9M9_9PLEO</name>
<evidence type="ECO:0000259" key="2">
    <source>
        <dbReference type="PROSITE" id="PS50206"/>
    </source>
</evidence>
<dbReference type="EMBL" id="ML978078">
    <property type="protein sequence ID" value="KAF2009477.1"/>
    <property type="molecule type" value="Genomic_DNA"/>
</dbReference>
<dbReference type="SUPFAM" id="SSF52821">
    <property type="entry name" value="Rhodanese/Cell cycle control phosphatase"/>
    <property type="match status" value="1"/>
</dbReference>
<feature type="domain" description="Rhodanese" evidence="2">
    <location>
        <begin position="43"/>
        <end position="143"/>
    </location>
</feature>
<dbReference type="GO" id="GO:0004725">
    <property type="term" value="F:protein tyrosine phosphatase activity"/>
    <property type="evidence" value="ECO:0007669"/>
    <property type="project" value="TreeGrafter"/>
</dbReference>
<keyword evidence="4" id="KW-1185">Reference proteome</keyword>
<accession>A0A6A5X9M9</accession>
<gene>
    <name evidence="3" type="ORF">BU24DRAFT_428374</name>
</gene>
<dbReference type="InterPro" id="IPR001763">
    <property type="entry name" value="Rhodanese-like_dom"/>
</dbReference>
<evidence type="ECO:0000256" key="1">
    <source>
        <dbReference type="SAM" id="MobiDB-lite"/>
    </source>
</evidence>
<dbReference type="AlphaFoldDB" id="A0A6A5X9M9"/>
<organism evidence="3 4">
    <name type="scientific">Aaosphaeria arxii CBS 175.79</name>
    <dbReference type="NCBI Taxonomy" id="1450172"/>
    <lineage>
        <taxon>Eukaryota</taxon>
        <taxon>Fungi</taxon>
        <taxon>Dikarya</taxon>
        <taxon>Ascomycota</taxon>
        <taxon>Pezizomycotina</taxon>
        <taxon>Dothideomycetes</taxon>
        <taxon>Pleosporomycetidae</taxon>
        <taxon>Pleosporales</taxon>
        <taxon>Pleosporales incertae sedis</taxon>
        <taxon>Aaosphaeria</taxon>
    </lineage>
</organism>
<dbReference type="Proteomes" id="UP000799778">
    <property type="component" value="Unassembled WGS sequence"/>
</dbReference>